<reference evidence="1" key="2">
    <citation type="journal article" date="2022" name="New Phytol.">
        <title>Evolutionary transition to the ectomycorrhizal habit in the genomes of a hyperdiverse lineage of mushroom-forming fungi.</title>
        <authorList>
            <person name="Looney B."/>
            <person name="Miyauchi S."/>
            <person name="Morin E."/>
            <person name="Drula E."/>
            <person name="Courty P.E."/>
            <person name="Kohler A."/>
            <person name="Kuo A."/>
            <person name="LaButti K."/>
            <person name="Pangilinan J."/>
            <person name="Lipzen A."/>
            <person name="Riley R."/>
            <person name="Andreopoulos W."/>
            <person name="He G."/>
            <person name="Johnson J."/>
            <person name="Nolan M."/>
            <person name="Tritt A."/>
            <person name="Barry K.W."/>
            <person name="Grigoriev I.V."/>
            <person name="Nagy L.G."/>
            <person name="Hibbett D."/>
            <person name="Henrissat B."/>
            <person name="Matheny P.B."/>
            <person name="Labbe J."/>
            <person name="Martin F.M."/>
        </authorList>
    </citation>
    <scope>NUCLEOTIDE SEQUENCE</scope>
    <source>
        <strain evidence="1">EC-137</strain>
    </source>
</reference>
<sequence length="560" mass="60170">MRQFASGAKVVWHHILRHTGVGLVCAVAYFDPGNWGVDLQAGSTYGYKLLFIVLLSGLFALFLQGLACKLGTVTGMDLASHCRLLLYHRTRRPKLIRWLLLYPLYAFSEVAIIATDLAELLGSAIALNILFPRLPLWAGVLLTAADVFVFLIFGDPLRGKPVKVFELVISGLVLVVLICMCIIISKITVHWGDAFLGFVPSRTIFQAGGLYTSVGILGATVMPHSIFLGSALATQDRADVLPPDEKEDIKTIPQSSEPGSSCCSEVPRPADNQAPPKVDQAIEGPPCSTWRSFWLALRGSRYSVDYPDELRDHSERENNSLTFIQAHLRHGIVNLAVSLLGLAVVINSLILILAAAVSRNNSQATDNLFAAADLISSTVGHGAAIVFALALLCAGQSASLVATVAGQIVSEGFLRWHVSPVLRRLLTRLIGLVPSMVVATAVGRNGVDTMLVASQVALSIVLPFVIGPLILLTSSKVVMRVRRTPIPAQDKKSDTMSDANLNSPPRASTTVQDAEHGATGEFIDFSNSWLTIVVAVLIWTVVVVANCYVLVTLILSNGSA</sequence>
<organism evidence="1 2">
    <name type="scientific">Vararia minispora EC-137</name>
    <dbReference type="NCBI Taxonomy" id="1314806"/>
    <lineage>
        <taxon>Eukaryota</taxon>
        <taxon>Fungi</taxon>
        <taxon>Dikarya</taxon>
        <taxon>Basidiomycota</taxon>
        <taxon>Agaricomycotina</taxon>
        <taxon>Agaricomycetes</taxon>
        <taxon>Russulales</taxon>
        <taxon>Lachnocladiaceae</taxon>
        <taxon>Vararia</taxon>
    </lineage>
</organism>
<evidence type="ECO:0000313" key="2">
    <source>
        <dbReference type="Proteomes" id="UP000814128"/>
    </source>
</evidence>
<keyword evidence="2" id="KW-1185">Reference proteome</keyword>
<proteinExistence type="predicted"/>
<dbReference type="EMBL" id="MU273508">
    <property type="protein sequence ID" value="KAI0033957.1"/>
    <property type="molecule type" value="Genomic_DNA"/>
</dbReference>
<accession>A0ACB8QQJ5</accession>
<protein>
    <submittedName>
        <fullName evidence="1">Natural resistance-associated macrophage protein-domain-containing protein</fullName>
    </submittedName>
</protein>
<dbReference type="Proteomes" id="UP000814128">
    <property type="component" value="Unassembled WGS sequence"/>
</dbReference>
<evidence type="ECO:0000313" key="1">
    <source>
        <dbReference type="EMBL" id="KAI0033957.1"/>
    </source>
</evidence>
<reference evidence="1" key="1">
    <citation type="submission" date="2021-02" db="EMBL/GenBank/DDBJ databases">
        <authorList>
            <consortium name="DOE Joint Genome Institute"/>
            <person name="Ahrendt S."/>
            <person name="Looney B.P."/>
            <person name="Miyauchi S."/>
            <person name="Morin E."/>
            <person name="Drula E."/>
            <person name="Courty P.E."/>
            <person name="Chicoki N."/>
            <person name="Fauchery L."/>
            <person name="Kohler A."/>
            <person name="Kuo A."/>
            <person name="Labutti K."/>
            <person name="Pangilinan J."/>
            <person name="Lipzen A."/>
            <person name="Riley R."/>
            <person name="Andreopoulos W."/>
            <person name="He G."/>
            <person name="Johnson J."/>
            <person name="Barry K.W."/>
            <person name="Grigoriev I.V."/>
            <person name="Nagy L."/>
            <person name="Hibbett D."/>
            <person name="Henrissat B."/>
            <person name="Matheny P.B."/>
            <person name="Labbe J."/>
            <person name="Martin F."/>
        </authorList>
    </citation>
    <scope>NUCLEOTIDE SEQUENCE</scope>
    <source>
        <strain evidence="1">EC-137</strain>
    </source>
</reference>
<comment type="caution">
    <text evidence="1">The sequence shown here is derived from an EMBL/GenBank/DDBJ whole genome shotgun (WGS) entry which is preliminary data.</text>
</comment>
<gene>
    <name evidence="1" type="ORF">K488DRAFT_77533</name>
</gene>
<name>A0ACB8QQJ5_9AGAM</name>